<evidence type="ECO:0000256" key="11">
    <source>
        <dbReference type="ARBA" id="ARBA00023224"/>
    </source>
</evidence>
<protein>
    <recommendedName>
        <fullName evidence="14">Taste receptor type 2</fullName>
    </recommendedName>
</protein>
<feature type="transmembrane region" description="Helical" evidence="15">
    <location>
        <begin position="34"/>
        <end position="60"/>
    </location>
</feature>
<comment type="similarity">
    <text evidence="2 13">Belongs to the G-protein coupled receptor T2R family.</text>
</comment>
<feature type="transmembrane region" description="Helical" evidence="15">
    <location>
        <begin position="291"/>
        <end position="313"/>
    </location>
</feature>
<dbReference type="Proteomes" id="UP000694915">
    <property type="component" value="Unplaced"/>
</dbReference>
<comment type="function">
    <text evidence="12">Gustducin-coupled receptor implicated in the perception of bitter compounds in the oral cavity and the gastrointestinal tract. Signals through PLCB2 and the calcium-regulated cation channel TRPM5.</text>
</comment>
<evidence type="ECO:0000256" key="3">
    <source>
        <dbReference type="ARBA" id="ARBA00022480"/>
    </source>
</evidence>
<dbReference type="GeneID" id="101985964"/>
<dbReference type="Gene3D" id="1.20.1070.10">
    <property type="entry name" value="Rhodopsin 7-helix transmembrane proteins"/>
    <property type="match status" value="1"/>
</dbReference>
<evidence type="ECO:0000256" key="10">
    <source>
        <dbReference type="ARBA" id="ARBA00023180"/>
    </source>
</evidence>
<dbReference type="Pfam" id="PF05296">
    <property type="entry name" value="TAS2R"/>
    <property type="match status" value="1"/>
</dbReference>
<feature type="transmembrane region" description="Helical" evidence="15">
    <location>
        <begin position="154"/>
        <end position="173"/>
    </location>
</feature>
<evidence type="ECO:0000313" key="17">
    <source>
        <dbReference type="Proteomes" id="UP000694915"/>
    </source>
</evidence>
<feature type="transmembrane region" description="Helical" evidence="15">
    <location>
        <begin position="261"/>
        <end position="285"/>
    </location>
</feature>
<gene>
    <name evidence="18" type="primary">LOC101985964</name>
</gene>
<keyword evidence="17" id="KW-1185">Reference proteome</keyword>
<organism evidence="17 18">
    <name type="scientific">Microtus ochrogaster</name>
    <name type="common">Prairie vole</name>
    <dbReference type="NCBI Taxonomy" id="79684"/>
    <lineage>
        <taxon>Eukaryota</taxon>
        <taxon>Metazoa</taxon>
        <taxon>Chordata</taxon>
        <taxon>Craniata</taxon>
        <taxon>Vertebrata</taxon>
        <taxon>Euteleostomi</taxon>
        <taxon>Mammalia</taxon>
        <taxon>Eutheria</taxon>
        <taxon>Euarchontoglires</taxon>
        <taxon>Glires</taxon>
        <taxon>Rodentia</taxon>
        <taxon>Myomorpha</taxon>
        <taxon>Muroidea</taxon>
        <taxon>Cricetidae</taxon>
        <taxon>Arvicolinae</taxon>
        <taxon>Microtus</taxon>
    </lineage>
</organism>
<sequence length="337" mass="38397">MVANNFSCAYVMFSARTQLDISLLKISHKMDTTLMFVAVGETMVGILGNAFIALVNFTGWIKSKKIASIDSILMSLAMSRICLQCIILLDCIILVQYPDTYNIGKEMRIIDFFWTLSNHLSVWFATCLSIFYFFKIANFFHPLFLWIKWRIDKLILRTLLLSFVLSLCFSLPATENLNDDFRSCVKTKWIINSTLRCKVNKAGHASVKVYLNLVMLFPFSVSLLSFLLLILSLRRHTRHMQLNETGNKDPSTTAHIRAIKAVISFLVLFVAYCLAFLIATSSYFMPESELAVIWGEMIALIYPSSHSFILILSNNKLKQASVRVLCKVKAMLMGRNC</sequence>
<evidence type="ECO:0000313" key="18">
    <source>
        <dbReference type="RefSeq" id="XP_005369258.2"/>
    </source>
</evidence>
<dbReference type="CDD" id="cd15023">
    <property type="entry name" value="7tm_TAS2R7-like"/>
    <property type="match status" value="1"/>
</dbReference>
<keyword evidence="10" id="KW-0325">Glycoprotein</keyword>
<keyword evidence="11 14" id="KW-0807">Transducer</keyword>
<accession>A0ABM0LMS8</accession>
<evidence type="ECO:0000256" key="8">
    <source>
        <dbReference type="ARBA" id="ARBA00023136"/>
    </source>
</evidence>
<evidence type="ECO:0000256" key="13">
    <source>
        <dbReference type="RuleBase" id="RU004423"/>
    </source>
</evidence>
<evidence type="ECO:0000256" key="14">
    <source>
        <dbReference type="RuleBase" id="RU004424"/>
    </source>
</evidence>
<feature type="domain" description="G-protein coupled receptors family 1 profile" evidence="16">
    <location>
        <begin position="48"/>
        <end position="270"/>
    </location>
</feature>
<proteinExistence type="inferred from homology"/>
<keyword evidence="9 14" id="KW-0675">Receptor</keyword>
<evidence type="ECO:0000256" key="9">
    <source>
        <dbReference type="ARBA" id="ARBA00023170"/>
    </source>
</evidence>
<feature type="transmembrane region" description="Helical" evidence="15">
    <location>
        <begin position="209"/>
        <end position="231"/>
    </location>
</feature>
<dbReference type="InterPro" id="IPR017452">
    <property type="entry name" value="GPCR_Rhodpsn_7TM"/>
</dbReference>
<dbReference type="PANTHER" id="PTHR11394">
    <property type="entry name" value="TASTE RECEPTOR TYPE 2"/>
    <property type="match status" value="1"/>
</dbReference>
<evidence type="ECO:0000256" key="7">
    <source>
        <dbReference type="ARBA" id="ARBA00023040"/>
    </source>
</evidence>
<keyword evidence="7 14" id="KW-0297">G-protein coupled receptor</keyword>
<keyword evidence="4 14" id="KW-0716">Sensory transduction</keyword>
<evidence type="ECO:0000256" key="12">
    <source>
        <dbReference type="ARBA" id="ARBA00025304"/>
    </source>
</evidence>
<reference evidence="18" key="1">
    <citation type="submission" date="2025-08" db="UniProtKB">
        <authorList>
            <consortium name="RefSeq"/>
        </authorList>
    </citation>
    <scope>IDENTIFICATION</scope>
</reference>
<keyword evidence="5 14" id="KW-0812">Transmembrane</keyword>
<dbReference type="RefSeq" id="XP_005369258.2">
    <property type="nucleotide sequence ID" value="XM_005369201.2"/>
</dbReference>
<keyword evidence="6 15" id="KW-1133">Transmembrane helix</keyword>
<evidence type="ECO:0000256" key="4">
    <source>
        <dbReference type="ARBA" id="ARBA00022606"/>
    </source>
</evidence>
<feature type="transmembrane region" description="Helical" evidence="15">
    <location>
        <begin position="72"/>
        <end position="97"/>
    </location>
</feature>
<feature type="transmembrane region" description="Helical" evidence="15">
    <location>
        <begin position="112"/>
        <end position="134"/>
    </location>
</feature>
<evidence type="ECO:0000256" key="2">
    <source>
        <dbReference type="ARBA" id="ARBA00007376"/>
    </source>
</evidence>
<keyword evidence="8 14" id="KW-0472">Membrane</keyword>
<dbReference type="SUPFAM" id="SSF81321">
    <property type="entry name" value="Family A G protein-coupled receptor-like"/>
    <property type="match status" value="1"/>
</dbReference>
<evidence type="ECO:0000256" key="1">
    <source>
        <dbReference type="ARBA" id="ARBA00004141"/>
    </source>
</evidence>
<dbReference type="PROSITE" id="PS50262">
    <property type="entry name" value="G_PROTEIN_RECEP_F1_2"/>
    <property type="match status" value="1"/>
</dbReference>
<dbReference type="InterPro" id="IPR007960">
    <property type="entry name" value="TAS2R"/>
</dbReference>
<evidence type="ECO:0000256" key="5">
    <source>
        <dbReference type="ARBA" id="ARBA00022692"/>
    </source>
</evidence>
<evidence type="ECO:0000256" key="6">
    <source>
        <dbReference type="ARBA" id="ARBA00022989"/>
    </source>
</evidence>
<evidence type="ECO:0000256" key="15">
    <source>
        <dbReference type="SAM" id="Phobius"/>
    </source>
</evidence>
<name>A0ABM0LMS8_MICOH</name>
<keyword evidence="3 14" id="KW-0919">Taste</keyword>
<evidence type="ECO:0000259" key="16">
    <source>
        <dbReference type="PROSITE" id="PS50262"/>
    </source>
</evidence>
<dbReference type="PANTHER" id="PTHR11394:SF58">
    <property type="entry name" value="TASTE RECEPTOR TYPE 2 MEMBER 7"/>
    <property type="match status" value="1"/>
</dbReference>
<comment type="subcellular location">
    <subcellularLocation>
        <location evidence="1 14">Membrane</location>
        <topology evidence="1 14">Multi-pass membrane protein</topology>
    </subcellularLocation>
</comment>